<dbReference type="InterPro" id="IPR007627">
    <property type="entry name" value="RNA_pol_sigma70_r2"/>
</dbReference>
<dbReference type="GO" id="GO:0003677">
    <property type="term" value="F:DNA binding"/>
    <property type="evidence" value="ECO:0007669"/>
    <property type="project" value="InterPro"/>
</dbReference>
<dbReference type="CDD" id="cd06171">
    <property type="entry name" value="Sigma70_r4"/>
    <property type="match status" value="1"/>
</dbReference>
<dbReference type="OrthoDB" id="9795666at2"/>
<accession>A0A5B8YJM1</accession>
<dbReference type="Pfam" id="PF08281">
    <property type="entry name" value="Sigma70_r4_2"/>
    <property type="match status" value="1"/>
</dbReference>
<gene>
    <name evidence="7" type="ORF">FK178_08895</name>
</gene>
<evidence type="ECO:0000259" key="6">
    <source>
        <dbReference type="Pfam" id="PF08281"/>
    </source>
</evidence>
<evidence type="ECO:0000313" key="8">
    <source>
        <dbReference type="Proteomes" id="UP000321954"/>
    </source>
</evidence>
<dbReference type="GO" id="GO:0006352">
    <property type="term" value="P:DNA-templated transcription initiation"/>
    <property type="evidence" value="ECO:0007669"/>
    <property type="project" value="InterPro"/>
</dbReference>
<dbReference type="AlphaFoldDB" id="A0A5B8YJM1"/>
<protein>
    <submittedName>
        <fullName evidence="7">Sigma-70 family RNA polymerase sigma factor</fullName>
    </submittedName>
</protein>
<evidence type="ECO:0000313" key="7">
    <source>
        <dbReference type="EMBL" id="QED37831.1"/>
    </source>
</evidence>
<dbReference type="GO" id="GO:0016987">
    <property type="term" value="F:sigma factor activity"/>
    <property type="evidence" value="ECO:0007669"/>
    <property type="project" value="UniProtKB-KW"/>
</dbReference>
<comment type="similarity">
    <text evidence="1">Belongs to the sigma-70 factor family. ECF subfamily.</text>
</comment>
<feature type="domain" description="RNA polymerase sigma-70 region 2" evidence="5">
    <location>
        <begin position="8"/>
        <end position="71"/>
    </location>
</feature>
<dbReference type="Proteomes" id="UP000321954">
    <property type="component" value="Chromosome"/>
</dbReference>
<dbReference type="InterPro" id="IPR013325">
    <property type="entry name" value="RNA_pol_sigma_r2"/>
</dbReference>
<keyword evidence="2" id="KW-0805">Transcription regulation</keyword>
<dbReference type="InterPro" id="IPR014284">
    <property type="entry name" value="RNA_pol_sigma-70_dom"/>
</dbReference>
<dbReference type="SUPFAM" id="SSF88659">
    <property type="entry name" value="Sigma3 and sigma4 domains of RNA polymerase sigma factors"/>
    <property type="match status" value="1"/>
</dbReference>
<evidence type="ECO:0000256" key="2">
    <source>
        <dbReference type="ARBA" id="ARBA00023015"/>
    </source>
</evidence>
<dbReference type="InterPro" id="IPR013249">
    <property type="entry name" value="RNA_pol_sigma70_r4_t2"/>
</dbReference>
<dbReference type="Pfam" id="PF04542">
    <property type="entry name" value="Sigma70_r2"/>
    <property type="match status" value="1"/>
</dbReference>
<dbReference type="Gene3D" id="1.10.1740.10">
    <property type="match status" value="1"/>
</dbReference>
<dbReference type="InterPro" id="IPR039425">
    <property type="entry name" value="RNA_pol_sigma-70-like"/>
</dbReference>
<evidence type="ECO:0000256" key="3">
    <source>
        <dbReference type="ARBA" id="ARBA00023082"/>
    </source>
</evidence>
<dbReference type="InterPro" id="IPR036388">
    <property type="entry name" value="WH-like_DNA-bd_sf"/>
</dbReference>
<keyword evidence="3" id="KW-0731">Sigma factor</keyword>
<keyword evidence="4" id="KW-0804">Transcription</keyword>
<dbReference type="Gene3D" id="1.10.10.10">
    <property type="entry name" value="Winged helix-like DNA-binding domain superfamily/Winged helix DNA-binding domain"/>
    <property type="match status" value="1"/>
</dbReference>
<dbReference type="EMBL" id="CP042476">
    <property type="protein sequence ID" value="QED37831.1"/>
    <property type="molecule type" value="Genomic_DNA"/>
</dbReference>
<dbReference type="RefSeq" id="WP_146833729.1">
    <property type="nucleotide sequence ID" value="NZ_CP042476.1"/>
</dbReference>
<reference evidence="7 8" key="1">
    <citation type="submission" date="2019-08" db="EMBL/GenBank/DDBJ databases">
        <title>Antarcticibacterium arcticum sp. nov., a bacterium isolated from marine sediment of the Canadian Beaufort Sea.</title>
        <authorList>
            <person name="Lee Y.M."/>
            <person name="Baek K."/>
            <person name="Lee D.-H."/>
            <person name="Shin S.C."/>
            <person name="Jin Y.K."/>
            <person name="Park Y."/>
        </authorList>
    </citation>
    <scope>NUCLEOTIDE SEQUENCE [LARGE SCALE GENOMIC DNA]</scope>
    <source>
        <strain evidence="7 8">PAMC 28998</strain>
    </source>
</reference>
<dbReference type="KEGG" id="anp:FK178_08895"/>
<sequence length="177" mass="20308">METSEIWNKYSEELRGYLLKKTGDIVLAEDMLHETFIKVHLNISQLRSEEQLKYWVYRIADNTLTDHFRRKPLSETVPASEENEETPTHTAGDCLLPLIKKLPKKYREAVLLSDIQGLKQNKVAEILGMSLSGAKSRIQRGRKLIQQGFVNCCDYTINEQGFLVGDDKTEDECKVCS</sequence>
<dbReference type="PANTHER" id="PTHR43133:SF62">
    <property type="entry name" value="RNA POLYMERASE SIGMA FACTOR SIGZ"/>
    <property type="match status" value="1"/>
</dbReference>
<dbReference type="NCBIfam" id="TIGR02937">
    <property type="entry name" value="sigma70-ECF"/>
    <property type="match status" value="1"/>
</dbReference>
<evidence type="ECO:0000259" key="5">
    <source>
        <dbReference type="Pfam" id="PF04542"/>
    </source>
</evidence>
<dbReference type="InterPro" id="IPR013324">
    <property type="entry name" value="RNA_pol_sigma_r3/r4-like"/>
</dbReference>
<feature type="domain" description="RNA polymerase sigma factor 70 region 4 type 2" evidence="6">
    <location>
        <begin position="94"/>
        <end position="144"/>
    </location>
</feature>
<name>A0A5B8YJM1_9FLAO</name>
<keyword evidence="8" id="KW-1185">Reference proteome</keyword>
<dbReference type="SUPFAM" id="SSF88946">
    <property type="entry name" value="Sigma2 domain of RNA polymerase sigma factors"/>
    <property type="match status" value="1"/>
</dbReference>
<evidence type="ECO:0000256" key="1">
    <source>
        <dbReference type="ARBA" id="ARBA00010641"/>
    </source>
</evidence>
<proteinExistence type="inferred from homology"/>
<organism evidence="7 8">
    <name type="scientific">Antarcticibacterium arcticum</name>
    <dbReference type="NCBI Taxonomy" id="2585771"/>
    <lineage>
        <taxon>Bacteria</taxon>
        <taxon>Pseudomonadati</taxon>
        <taxon>Bacteroidota</taxon>
        <taxon>Flavobacteriia</taxon>
        <taxon>Flavobacteriales</taxon>
        <taxon>Flavobacteriaceae</taxon>
        <taxon>Antarcticibacterium</taxon>
    </lineage>
</organism>
<dbReference type="PANTHER" id="PTHR43133">
    <property type="entry name" value="RNA POLYMERASE ECF-TYPE SIGMA FACTO"/>
    <property type="match status" value="1"/>
</dbReference>
<evidence type="ECO:0000256" key="4">
    <source>
        <dbReference type="ARBA" id="ARBA00023163"/>
    </source>
</evidence>